<evidence type="ECO:0000256" key="4">
    <source>
        <dbReference type="ARBA" id="ARBA00022527"/>
    </source>
</evidence>
<comment type="catalytic activity">
    <reaction evidence="15">
        <text>O-phospho-L-threonyl-[protein] + H2O = L-threonyl-[protein] + phosphate</text>
        <dbReference type="Rhea" id="RHEA:47004"/>
        <dbReference type="Rhea" id="RHEA-COMP:11060"/>
        <dbReference type="Rhea" id="RHEA-COMP:11605"/>
        <dbReference type="ChEBI" id="CHEBI:15377"/>
        <dbReference type="ChEBI" id="CHEBI:30013"/>
        <dbReference type="ChEBI" id="CHEBI:43474"/>
        <dbReference type="ChEBI" id="CHEBI:61977"/>
        <dbReference type="EC" id="3.1.3.16"/>
    </reaction>
</comment>
<feature type="compositionally biased region" description="Basic and acidic residues" evidence="17">
    <location>
        <begin position="999"/>
        <end position="1010"/>
    </location>
</feature>
<proteinExistence type="inferred from homology"/>
<dbReference type="PRINTS" id="PR00103">
    <property type="entry name" value="CAMPKINASE"/>
</dbReference>
<dbReference type="PROSITE" id="PS00889">
    <property type="entry name" value="CNMP_BINDING_2"/>
    <property type="match status" value="2"/>
</dbReference>
<keyword evidence="8 21" id="KW-0418">Kinase</keyword>
<evidence type="ECO:0000313" key="21">
    <source>
        <dbReference type="EMBL" id="KOO53631.1"/>
    </source>
</evidence>
<dbReference type="GO" id="GO:0004722">
    <property type="term" value="F:protein serine/threonine phosphatase activity"/>
    <property type="evidence" value="ECO:0007669"/>
    <property type="project" value="UniProtKB-EC"/>
</dbReference>
<gene>
    <name evidence="21" type="ORF">Ctob_014721</name>
</gene>
<evidence type="ECO:0000256" key="6">
    <source>
        <dbReference type="ARBA" id="ARBA00022723"/>
    </source>
</evidence>
<dbReference type="CDD" id="cd00143">
    <property type="entry name" value="PP2Cc"/>
    <property type="match status" value="1"/>
</dbReference>
<feature type="compositionally biased region" description="Polar residues" evidence="17">
    <location>
        <begin position="364"/>
        <end position="379"/>
    </location>
</feature>
<keyword evidence="13" id="KW-0464">Manganese</keyword>
<organism evidence="21 22">
    <name type="scientific">Chrysochromulina tobinii</name>
    <dbReference type="NCBI Taxonomy" id="1460289"/>
    <lineage>
        <taxon>Eukaryota</taxon>
        <taxon>Haptista</taxon>
        <taxon>Haptophyta</taxon>
        <taxon>Prymnesiophyceae</taxon>
        <taxon>Prymnesiales</taxon>
        <taxon>Chrysochromulinaceae</taxon>
        <taxon>Chrysochromulina</taxon>
    </lineage>
</organism>
<dbReference type="GO" id="GO:0005952">
    <property type="term" value="C:cAMP-dependent protein kinase complex"/>
    <property type="evidence" value="ECO:0007669"/>
    <property type="project" value="TreeGrafter"/>
</dbReference>
<evidence type="ECO:0000313" key="22">
    <source>
        <dbReference type="Proteomes" id="UP000037460"/>
    </source>
</evidence>
<dbReference type="AlphaFoldDB" id="A0A0M0LRM4"/>
<dbReference type="PROSITE" id="PS51746">
    <property type="entry name" value="PPM_2"/>
    <property type="match status" value="1"/>
</dbReference>
<evidence type="ECO:0000256" key="5">
    <source>
        <dbReference type="ARBA" id="ARBA00022679"/>
    </source>
</evidence>
<keyword evidence="22" id="KW-1185">Reference proteome</keyword>
<dbReference type="Proteomes" id="UP000037460">
    <property type="component" value="Unassembled WGS sequence"/>
</dbReference>
<evidence type="ECO:0000256" key="14">
    <source>
        <dbReference type="ARBA" id="ARBA00047761"/>
    </source>
</evidence>
<dbReference type="SUPFAM" id="SSF56112">
    <property type="entry name" value="Protein kinase-like (PK-like)"/>
    <property type="match status" value="1"/>
</dbReference>
<evidence type="ECO:0000256" key="16">
    <source>
        <dbReference type="RuleBase" id="RU003465"/>
    </source>
</evidence>
<evidence type="ECO:0000256" key="13">
    <source>
        <dbReference type="ARBA" id="ARBA00023211"/>
    </source>
</evidence>
<feature type="domain" description="PPM-type phosphatase" evidence="20">
    <location>
        <begin position="64"/>
        <end position="358"/>
    </location>
</feature>
<dbReference type="OrthoDB" id="10264738at2759"/>
<keyword evidence="9 16" id="KW-0378">Hydrolase</keyword>
<comment type="cofactor">
    <cofactor evidence="1">
        <name>Mn(2+)</name>
        <dbReference type="ChEBI" id="CHEBI:29035"/>
    </cofactor>
</comment>
<dbReference type="InterPro" id="IPR000222">
    <property type="entry name" value="PP2C_BS"/>
</dbReference>
<dbReference type="Gene3D" id="1.10.510.10">
    <property type="entry name" value="Transferase(Phosphotransferase) domain 1"/>
    <property type="match status" value="1"/>
</dbReference>
<feature type="domain" description="Cyclic nucleotide-binding" evidence="19">
    <location>
        <begin position="454"/>
        <end position="566"/>
    </location>
</feature>
<dbReference type="GO" id="GO:0004691">
    <property type="term" value="F:cAMP-dependent protein kinase activity"/>
    <property type="evidence" value="ECO:0007669"/>
    <property type="project" value="TreeGrafter"/>
</dbReference>
<dbReference type="InterPro" id="IPR011009">
    <property type="entry name" value="Kinase-like_dom_sf"/>
</dbReference>
<feature type="region of interest" description="Disordered" evidence="17">
    <location>
        <begin position="364"/>
        <end position="420"/>
    </location>
</feature>
<feature type="domain" description="Protein kinase" evidence="18">
    <location>
        <begin position="664"/>
        <end position="985"/>
    </location>
</feature>
<dbReference type="Pfam" id="PF00481">
    <property type="entry name" value="PP2C"/>
    <property type="match status" value="1"/>
</dbReference>
<dbReference type="PANTHER" id="PTHR24353">
    <property type="entry name" value="CYCLIC NUCLEOTIDE-DEPENDENT PROTEIN KINASE"/>
    <property type="match status" value="1"/>
</dbReference>
<dbReference type="InterPro" id="IPR018490">
    <property type="entry name" value="cNMP-bd_dom_sf"/>
</dbReference>
<sequence length="1041" mass="114472">MGCASSSPGKAARLPPPGGGGGGSTQQTDEDGYNPLTQEEIHSRIQCSERALLFPLGKTGVTLRYAYLSQRGYYPDDLYKANQDAFKIVERFNGRDDQIFLGVFDGHGSDGHSCSYFVRDSIEAELKRQMAKYPNDFERAYRLAFETVNLRMHDQYFDDSMSGTTAITAFFTGTTFTVANIGDSRAMVGEKKGKRVIAYSLSIDQTPYRADERERVKAAGAVVMSCDQLEGVVPYHENWGVSLGEELDNGGDPPRVWAPGKSFPGCAFTRSIGDSVAESIGVYSEPELLRKELADGDQFLVLASDGVWEFLTNQSVADIITKFDDPLDGCRAVVAESYRLWLQYEVRTDDITMILAFVDRANGQSGREQPRSGSLSTLRHGSPDQMSAGLGVVGRAGGENRPVRRALSKEKKSQMSISSTSAEAEDLSDWVMETIPKTRAELARIKGAVKTNFLFQHLNEAQQQLVFDVMKRVEVSRGDVVIRQGDPGDWFYVVDSGEFSVWMSQNGKEHQILRYTTGGGINPCFGELALMYGKPRAATVRADTVGALWAMDRKSFRSILMKSSSLTLTRTLRAVAVLKSLSVGQLQRLQDLLTEVTFSPNQKIITQGEASDNLYIIAEGRVRITKHENGGEKHVMDLGQGAYFGERALLYSEPRAASVSASTACKLLYISKGAFEEVLGSLQGIIDVDRQTREGIAHQKALVLEQEGLAHVQVPHVWEGIEGVACASEPFQYTLAKLKGREYTVRVASKDKIVQSGLHARVMAEKELVSTLVQEHRMVPLALMTLQDESTLFTVYKPRVAIDLASLMGESGFDEATARFYTAGVCLGLEHLRAEHSRIIYRNLTPDAIIVDALGYPQLMDMRYAVKVDSAPTDFCGYAHYLSPEQVLGQGHGFAADFWALGILTYEMCCGGANPWLTGDSVEDSEMGIYARISAHSHEGLKYPEGSSPSKELVEVLDGLLHPVPGSRLGERGMGPKELRHAKWFNGLHWDKLEAGKLDSPHKRQAHEAESAALRGRTKPDGLGSRYSGEAGLFSGFSSIF</sequence>
<dbReference type="PROSITE" id="PS00888">
    <property type="entry name" value="CNMP_BINDING_1"/>
    <property type="match status" value="1"/>
</dbReference>
<keyword evidence="11" id="KW-0460">Magnesium</keyword>
<evidence type="ECO:0000256" key="17">
    <source>
        <dbReference type="SAM" id="MobiDB-lite"/>
    </source>
</evidence>
<evidence type="ECO:0000256" key="12">
    <source>
        <dbReference type="ARBA" id="ARBA00022912"/>
    </source>
</evidence>
<dbReference type="GO" id="GO:0046872">
    <property type="term" value="F:metal ion binding"/>
    <property type="evidence" value="ECO:0007669"/>
    <property type="project" value="UniProtKB-KW"/>
</dbReference>
<dbReference type="InterPro" id="IPR000595">
    <property type="entry name" value="cNMP-bd_dom"/>
</dbReference>
<evidence type="ECO:0000256" key="7">
    <source>
        <dbReference type="ARBA" id="ARBA00022741"/>
    </source>
</evidence>
<comment type="caution">
    <text evidence="21">The sequence shown here is derived from an EMBL/GenBank/DDBJ whole genome shotgun (WGS) entry which is preliminary data.</text>
</comment>
<name>A0A0M0LRM4_9EUKA</name>
<evidence type="ECO:0000259" key="19">
    <source>
        <dbReference type="PROSITE" id="PS50042"/>
    </source>
</evidence>
<dbReference type="SMART" id="SM00100">
    <property type="entry name" value="cNMP"/>
    <property type="match status" value="2"/>
</dbReference>
<feature type="region of interest" description="Disordered" evidence="17">
    <location>
        <begin position="1"/>
        <end position="33"/>
    </location>
</feature>
<evidence type="ECO:0000259" key="18">
    <source>
        <dbReference type="PROSITE" id="PS50011"/>
    </source>
</evidence>
<dbReference type="InterPro" id="IPR001932">
    <property type="entry name" value="PPM-type_phosphatase-like_dom"/>
</dbReference>
<dbReference type="SUPFAM" id="SSF51206">
    <property type="entry name" value="cAMP-binding domain-like"/>
    <property type="match status" value="2"/>
</dbReference>
<dbReference type="GO" id="GO:0005524">
    <property type="term" value="F:ATP binding"/>
    <property type="evidence" value="ECO:0007669"/>
    <property type="project" value="UniProtKB-KW"/>
</dbReference>
<dbReference type="Gene3D" id="3.30.200.20">
    <property type="entry name" value="Phosphorylase Kinase, domain 1"/>
    <property type="match status" value="1"/>
</dbReference>
<comment type="catalytic activity">
    <reaction evidence="14">
        <text>O-phospho-L-seryl-[protein] + H2O = L-seryl-[protein] + phosphate</text>
        <dbReference type="Rhea" id="RHEA:20629"/>
        <dbReference type="Rhea" id="RHEA-COMP:9863"/>
        <dbReference type="Rhea" id="RHEA-COMP:11604"/>
        <dbReference type="ChEBI" id="CHEBI:15377"/>
        <dbReference type="ChEBI" id="CHEBI:29999"/>
        <dbReference type="ChEBI" id="CHEBI:43474"/>
        <dbReference type="ChEBI" id="CHEBI:83421"/>
        <dbReference type="EC" id="3.1.3.16"/>
    </reaction>
</comment>
<evidence type="ECO:0000256" key="9">
    <source>
        <dbReference type="ARBA" id="ARBA00022801"/>
    </source>
</evidence>
<keyword evidence="7" id="KW-0547">Nucleotide-binding</keyword>
<evidence type="ECO:0000256" key="2">
    <source>
        <dbReference type="ARBA" id="ARBA00001946"/>
    </source>
</evidence>
<dbReference type="SMART" id="SM00332">
    <property type="entry name" value="PP2Cc"/>
    <property type="match status" value="1"/>
</dbReference>
<dbReference type="EMBL" id="JWZX01000143">
    <property type="protein sequence ID" value="KOO53631.1"/>
    <property type="molecule type" value="Genomic_DNA"/>
</dbReference>
<keyword evidence="5" id="KW-0808">Transferase</keyword>
<dbReference type="SMART" id="SM00220">
    <property type="entry name" value="S_TKc"/>
    <property type="match status" value="1"/>
</dbReference>
<dbReference type="InterPro" id="IPR036457">
    <property type="entry name" value="PPM-type-like_dom_sf"/>
</dbReference>
<dbReference type="SMART" id="SM00331">
    <property type="entry name" value="PP2C_SIG"/>
    <property type="match status" value="1"/>
</dbReference>
<dbReference type="SUPFAM" id="SSF81606">
    <property type="entry name" value="PP2C-like"/>
    <property type="match status" value="1"/>
</dbReference>
<dbReference type="Gene3D" id="3.60.40.10">
    <property type="entry name" value="PPM-type phosphatase domain"/>
    <property type="match status" value="1"/>
</dbReference>
<evidence type="ECO:0000256" key="1">
    <source>
        <dbReference type="ARBA" id="ARBA00001936"/>
    </source>
</evidence>
<keyword evidence="10" id="KW-0067">ATP-binding</keyword>
<dbReference type="Pfam" id="PF00069">
    <property type="entry name" value="Pkinase"/>
    <property type="match status" value="1"/>
</dbReference>
<dbReference type="FunFam" id="3.60.40.10:FF:000007">
    <property type="entry name" value="Phosphatase 2C and cyclic nucleotide-binding/kinase domain-containing protein"/>
    <property type="match status" value="1"/>
</dbReference>
<evidence type="ECO:0000256" key="11">
    <source>
        <dbReference type="ARBA" id="ARBA00022842"/>
    </source>
</evidence>
<accession>A0A0M0LRM4</accession>
<dbReference type="Gene3D" id="2.60.120.10">
    <property type="entry name" value="Jelly Rolls"/>
    <property type="match status" value="2"/>
</dbReference>
<comment type="cofactor">
    <cofactor evidence="2">
        <name>Mg(2+)</name>
        <dbReference type="ChEBI" id="CHEBI:18420"/>
    </cofactor>
</comment>
<reference evidence="22" key="1">
    <citation type="journal article" date="2015" name="PLoS Genet.">
        <title>Genome Sequence and Transcriptome Analyses of Chrysochromulina tobin: Metabolic Tools for Enhanced Algal Fitness in the Prominent Order Prymnesiales (Haptophyceae).</title>
        <authorList>
            <person name="Hovde B.T."/>
            <person name="Deodato C.R."/>
            <person name="Hunsperger H.M."/>
            <person name="Ryken S.A."/>
            <person name="Yost W."/>
            <person name="Jha R.K."/>
            <person name="Patterson J."/>
            <person name="Monnat R.J. Jr."/>
            <person name="Barlow S.B."/>
            <person name="Starkenburg S.R."/>
            <person name="Cattolico R.A."/>
        </authorList>
    </citation>
    <scope>NUCLEOTIDE SEQUENCE</scope>
    <source>
        <strain evidence="22">CCMP291</strain>
    </source>
</reference>
<evidence type="ECO:0000256" key="3">
    <source>
        <dbReference type="ARBA" id="ARBA00013081"/>
    </source>
</evidence>
<dbReference type="PROSITE" id="PS50011">
    <property type="entry name" value="PROTEIN_KINASE_DOM"/>
    <property type="match status" value="1"/>
</dbReference>
<dbReference type="PROSITE" id="PS50042">
    <property type="entry name" value="CNMP_BINDING_3"/>
    <property type="match status" value="2"/>
</dbReference>
<feature type="region of interest" description="Disordered" evidence="17">
    <location>
        <begin position="999"/>
        <end position="1025"/>
    </location>
</feature>
<evidence type="ECO:0000256" key="10">
    <source>
        <dbReference type="ARBA" id="ARBA00022840"/>
    </source>
</evidence>
<dbReference type="Pfam" id="PF00027">
    <property type="entry name" value="cNMP_binding"/>
    <property type="match status" value="2"/>
</dbReference>
<dbReference type="InterPro" id="IPR018488">
    <property type="entry name" value="cNMP-bd_CS"/>
</dbReference>
<feature type="domain" description="Cyclic nucleotide-binding" evidence="19">
    <location>
        <begin position="577"/>
        <end position="680"/>
    </location>
</feature>
<dbReference type="InterPro" id="IPR000719">
    <property type="entry name" value="Prot_kinase_dom"/>
</dbReference>
<keyword evidence="12 16" id="KW-0904">Protein phosphatase</keyword>
<protein>
    <recommendedName>
        <fullName evidence="3">protein-serine/threonine phosphatase</fullName>
        <ecNumber evidence="3">3.1.3.16</ecNumber>
    </recommendedName>
</protein>
<comment type="similarity">
    <text evidence="16">Belongs to the PP2C family.</text>
</comment>
<evidence type="ECO:0000259" key="20">
    <source>
        <dbReference type="PROSITE" id="PS51746"/>
    </source>
</evidence>
<keyword evidence="4" id="KW-0723">Serine/threonine-protein kinase</keyword>
<dbReference type="EC" id="3.1.3.16" evidence="3"/>
<keyword evidence="6" id="KW-0479">Metal-binding</keyword>
<evidence type="ECO:0000256" key="15">
    <source>
        <dbReference type="ARBA" id="ARBA00048336"/>
    </source>
</evidence>
<dbReference type="PROSITE" id="PS01032">
    <property type="entry name" value="PPM_1"/>
    <property type="match status" value="1"/>
</dbReference>
<dbReference type="CDD" id="cd00038">
    <property type="entry name" value="CAP_ED"/>
    <property type="match status" value="2"/>
</dbReference>
<evidence type="ECO:0000256" key="8">
    <source>
        <dbReference type="ARBA" id="ARBA00022777"/>
    </source>
</evidence>
<dbReference type="InterPro" id="IPR014710">
    <property type="entry name" value="RmlC-like_jellyroll"/>
</dbReference>